<dbReference type="EMBL" id="CP051128">
    <property type="protein sequence ID" value="QIZ08187.1"/>
    <property type="molecule type" value="Genomic_DNA"/>
</dbReference>
<dbReference type="InterPro" id="IPR013189">
    <property type="entry name" value="Glyco_hydro_32_C"/>
</dbReference>
<dbReference type="InterPro" id="IPR013320">
    <property type="entry name" value="ConA-like_dom_sf"/>
</dbReference>
<dbReference type="Pfam" id="PF08244">
    <property type="entry name" value="Glyco_hydro_32C"/>
    <property type="match status" value="1"/>
</dbReference>
<dbReference type="GO" id="GO:0004575">
    <property type="term" value="F:sucrose alpha-glucosidase activity"/>
    <property type="evidence" value="ECO:0007669"/>
    <property type="project" value="TreeGrafter"/>
</dbReference>
<reference evidence="2 3" key="1">
    <citation type="submission" date="2020-04" db="EMBL/GenBank/DDBJ databases">
        <title>Genome-Wide Identification of 5-Methylcytosine Sites in Bacterial Genomes By High-Throughput Sequencing of MspJI Restriction Fragments.</title>
        <authorList>
            <person name="Wu V."/>
        </authorList>
    </citation>
    <scope>NUCLEOTIDE SEQUENCE [LARGE SCALE GENOMIC DNA]</scope>
    <source>
        <strain evidence="2 3">S2</strain>
    </source>
</reference>
<accession>A0A6H1P446</accession>
<gene>
    <name evidence="2" type="ORF">HFZ78_16815</name>
</gene>
<dbReference type="Gene3D" id="2.60.120.560">
    <property type="entry name" value="Exo-inulinase, domain 1"/>
    <property type="match status" value="1"/>
</dbReference>
<evidence type="ECO:0000259" key="1">
    <source>
        <dbReference type="Pfam" id="PF08244"/>
    </source>
</evidence>
<dbReference type="AlphaFoldDB" id="A0A6H1P446"/>
<dbReference type="GO" id="GO:0005987">
    <property type="term" value="P:sucrose catabolic process"/>
    <property type="evidence" value="ECO:0007669"/>
    <property type="project" value="TreeGrafter"/>
</dbReference>
<evidence type="ECO:0000313" key="3">
    <source>
        <dbReference type="Proteomes" id="UP000501868"/>
    </source>
</evidence>
<proteinExistence type="predicted"/>
<evidence type="ECO:0000313" key="2">
    <source>
        <dbReference type="EMBL" id="QIZ08187.1"/>
    </source>
</evidence>
<sequence length="207" mass="23826">MQKISNKYFINKARLLQKVVSEIDSIRNGSEVYQELTVESNQPTQFDLFSPLMEVNLEFEKQTSNSFGFVFQSSEDEKTVICYDVEKVLLSVDRTNAGDNSFSESFPTVQEACVKMENNRIKLQIFLDASSIEVLANDGKVVFTSLIFPNQPYEQMVLFSEKGHTKVSSLTVTDLDSIWGRYLIFRQSSNRRLELCLRRVNGFKRTK</sequence>
<dbReference type="Proteomes" id="UP000501868">
    <property type="component" value="Chromosome"/>
</dbReference>
<organism evidence="2 3">
    <name type="scientific">Priestia megaterium</name>
    <name type="common">Bacillus megaterium</name>
    <dbReference type="NCBI Taxonomy" id="1404"/>
    <lineage>
        <taxon>Bacteria</taxon>
        <taxon>Bacillati</taxon>
        <taxon>Bacillota</taxon>
        <taxon>Bacilli</taxon>
        <taxon>Bacillales</taxon>
        <taxon>Bacillaceae</taxon>
        <taxon>Priestia</taxon>
    </lineage>
</organism>
<dbReference type="PANTHER" id="PTHR42800:SF1">
    <property type="entry name" value="EXOINULINASE INUD (AFU_ORTHOLOGUE AFUA_5G00480)"/>
    <property type="match status" value="1"/>
</dbReference>
<dbReference type="SUPFAM" id="SSF49899">
    <property type="entry name" value="Concanavalin A-like lectins/glucanases"/>
    <property type="match status" value="1"/>
</dbReference>
<reference evidence="2 3" key="2">
    <citation type="submission" date="2020-04" db="EMBL/GenBank/DDBJ databases">
        <authorList>
            <person name="Fomenkov A."/>
            <person name="Anton B.P."/>
            <person name="Roberts R.J."/>
        </authorList>
    </citation>
    <scope>NUCLEOTIDE SEQUENCE [LARGE SCALE GENOMIC DNA]</scope>
    <source>
        <strain evidence="2 3">S2</strain>
    </source>
</reference>
<dbReference type="GO" id="GO:0005737">
    <property type="term" value="C:cytoplasm"/>
    <property type="evidence" value="ECO:0007669"/>
    <property type="project" value="TreeGrafter"/>
</dbReference>
<name>A0A6H1P446_PRIMG</name>
<feature type="domain" description="Glycosyl hydrolase family 32 C-terminal" evidence="1">
    <location>
        <begin position="22"/>
        <end position="173"/>
    </location>
</feature>
<dbReference type="PANTHER" id="PTHR42800">
    <property type="entry name" value="EXOINULINASE INUD (AFU_ORTHOLOGUE AFUA_5G00480)"/>
    <property type="match status" value="1"/>
</dbReference>
<protein>
    <recommendedName>
        <fullName evidence="1">Glycosyl hydrolase family 32 C-terminal domain-containing protein</fullName>
    </recommendedName>
</protein>